<dbReference type="Gene3D" id="3.40.50.2300">
    <property type="match status" value="1"/>
</dbReference>
<sequence length="215" mass="23946">MDNIKILIVDDQTLMRDGLKTIIDLEDNMKVIATAENGEEAINVCKKNLPDVILMDIRMPVLNGVECTKIIKTLYEKVKILILTTFDDEDYIIDAIANGASGYILKDIEGDDLIKAINDVYKGSFMMPSQIALKIARKLKNTTNITKEQKKSLKGFSDREIEIAKAMTCGLSNKEISATVFISEGTVKNYVSNIYSKLGTSDRTVAVLKLKKCLE</sequence>
<dbReference type="OrthoDB" id="9779069at2"/>
<dbReference type="PROSITE" id="PS00622">
    <property type="entry name" value="HTH_LUXR_1"/>
    <property type="match status" value="1"/>
</dbReference>
<reference evidence="10 11" key="1">
    <citation type="submission" date="2018-03" db="EMBL/GenBank/DDBJ databases">
        <title>Genome sequence of Clostridium vincentii DSM 10228.</title>
        <authorList>
            <person name="Poehlein A."/>
            <person name="Daniel R."/>
        </authorList>
    </citation>
    <scope>NUCLEOTIDE SEQUENCE [LARGE SCALE GENOMIC DNA]</scope>
    <source>
        <strain evidence="10 11">DSM 10228</strain>
    </source>
</reference>
<dbReference type="PANTHER" id="PTHR43214">
    <property type="entry name" value="TWO-COMPONENT RESPONSE REGULATOR"/>
    <property type="match status" value="1"/>
</dbReference>
<keyword evidence="4" id="KW-0238">DNA-binding</keyword>
<dbReference type="CDD" id="cd06170">
    <property type="entry name" value="LuxR_C_like"/>
    <property type="match status" value="1"/>
</dbReference>
<dbReference type="AlphaFoldDB" id="A0A2T0BAY0"/>
<keyword evidence="3" id="KW-0805">Transcription regulation</keyword>
<evidence type="ECO:0000256" key="1">
    <source>
        <dbReference type="ARBA" id="ARBA00018672"/>
    </source>
</evidence>
<feature type="domain" description="Response regulatory" evidence="9">
    <location>
        <begin position="5"/>
        <end position="121"/>
    </location>
</feature>
<dbReference type="EMBL" id="PVXQ01000038">
    <property type="protein sequence ID" value="PRR80993.1"/>
    <property type="molecule type" value="Genomic_DNA"/>
</dbReference>
<dbReference type="PROSITE" id="PS50043">
    <property type="entry name" value="HTH_LUXR_2"/>
    <property type="match status" value="1"/>
</dbReference>
<dbReference type="GO" id="GO:0000160">
    <property type="term" value="P:phosphorelay signal transduction system"/>
    <property type="evidence" value="ECO:0007669"/>
    <property type="project" value="InterPro"/>
</dbReference>
<feature type="domain" description="HTH luxR-type" evidence="8">
    <location>
        <begin position="149"/>
        <end position="214"/>
    </location>
</feature>
<dbReference type="GO" id="GO:0003677">
    <property type="term" value="F:DNA binding"/>
    <property type="evidence" value="ECO:0007669"/>
    <property type="project" value="UniProtKB-KW"/>
</dbReference>
<protein>
    <recommendedName>
        <fullName evidence="1">Stage 0 sporulation protein A homolog</fullName>
    </recommendedName>
</protein>
<evidence type="ECO:0000256" key="6">
    <source>
        <dbReference type="ARBA" id="ARBA00024867"/>
    </source>
</evidence>
<evidence type="ECO:0000313" key="10">
    <source>
        <dbReference type="EMBL" id="PRR80993.1"/>
    </source>
</evidence>
<dbReference type="PANTHER" id="PTHR43214:SF40">
    <property type="entry name" value="TRANSCRIPTIONAL REGULATORY PROTEIN LNRK"/>
    <property type="match status" value="1"/>
</dbReference>
<dbReference type="SUPFAM" id="SSF46894">
    <property type="entry name" value="C-terminal effector domain of the bipartite response regulators"/>
    <property type="match status" value="1"/>
</dbReference>
<dbReference type="CDD" id="cd17535">
    <property type="entry name" value="REC_NarL-like"/>
    <property type="match status" value="1"/>
</dbReference>
<name>A0A2T0BAY0_9CLOT</name>
<keyword evidence="5" id="KW-0804">Transcription</keyword>
<dbReference type="InterPro" id="IPR058245">
    <property type="entry name" value="NreC/VraR/RcsB-like_REC"/>
</dbReference>
<comment type="function">
    <text evidence="6">May play the central regulatory role in sporulation. It may be an element of the effector pathway responsible for the activation of sporulation genes in response to nutritional stress. Spo0A may act in concert with spo0H (a sigma factor) to control the expression of some genes that are critical to the sporulation process.</text>
</comment>
<organism evidence="10 11">
    <name type="scientific">Clostridium vincentii</name>
    <dbReference type="NCBI Taxonomy" id="52704"/>
    <lineage>
        <taxon>Bacteria</taxon>
        <taxon>Bacillati</taxon>
        <taxon>Bacillota</taxon>
        <taxon>Clostridia</taxon>
        <taxon>Eubacteriales</taxon>
        <taxon>Clostridiaceae</taxon>
        <taxon>Clostridium</taxon>
    </lineage>
</organism>
<dbReference type="InterPro" id="IPR039420">
    <property type="entry name" value="WalR-like"/>
</dbReference>
<dbReference type="Proteomes" id="UP000239471">
    <property type="component" value="Unassembled WGS sequence"/>
</dbReference>
<proteinExistence type="predicted"/>
<dbReference type="PROSITE" id="PS50110">
    <property type="entry name" value="RESPONSE_REGULATORY"/>
    <property type="match status" value="1"/>
</dbReference>
<dbReference type="Pfam" id="PF00196">
    <property type="entry name" value="GerE"/>
    <property type="match status" value="1"/>
</dbReference>
<evidence type="ECO:0000259" key="9">
    <source>
        <dbReference type="PROSITE" id="PS50110"/>
    </source>
</evidence>
<evidence type="ECO:0000313" key="11">
    <source>
        <dbReference type="Proteomes" id="UP000239471"/>
    </source>
</evidence>
<gene>
    <name evidence="10" type="primary">degU_4</name>
    <name evidence="10" type="ORF">CLVI_28310</name>
</gene>
<evidence type="ECO:0000256" key="4">
    <source>
        <dbReference type="ARBA" id="ARBA00023125"/>
    </source>
</evidence>
<dbReference type="InterPro" id="IPR000792">
    <property type="entry name" value="Tscrpt_reg_LuxR_C"/>
</dbReference>
<dbReference type="RefSeq" id="WP_106060750.1">
    <property type="nucleotide sequence ID" value="NZ_PVXQ01000038.1"/>
</dbReference>
<evidence type="ECO:0000259" key="8">
    <source>
        <dbReference type="PROSITE" id="PS50043"/>
    </source>
</evidence>
<dbReference type="InterPro" id="IPR016032">
    <property type="entry name" value="Sig_transdc_resp-reg_C-effctor"/>
</dbReference>
<accession>A0A2T0BAY0</accession>
<dbReference type="Pfam" id="PF00072">
    <property type="entry name" value="Response_reg"/>
    <property type="match status" value="1"/>
</dbReference>
<dbReference type="InterPro" id="IPR011006">
    <property type="entry name" value="CheY-like_superfamily"/>
</dbReference>
<evidence type="ECO:0000256" key="7">
    <source>
        <dbReference type="PROSITE-ProRule" id="PRU00169"/>
    </source>
</evidence>
<dbReference type="PRINTS" id="PR00038">
    <property type="entry name" value="HTHLUXR"/>
</dbReference>
<comment type="caution">
    <text evidence="10">The sequence shown here is derived from an EMBL/GenBank/DDBJ whole genome shotgun (WGS) entry which is preliminary data.</text>
</comment>
<evidence type="ECO:0000256" key="3">
    <source>
        <dbReference type="ARBA" id="ARBA00023015"/>
    </source>
</evidence>
<evidence type="ECO:0000256" key="5">
    <source>
        <dbReference type="ARBA" id="ARBA00023163"/>
    </source>
</evidence>
<dbReference type="SUPFAM" id="SSF52172">
    <property type="entry name" value="CheY-like"/>
    <property type="match status" value="1"/>
</dbReference>
<keyword evidence="11" id="KW-1185">Reference proteome</keyword>
<dbReference type="SMART" id="SM00448">
    <property type="entry name" value="REC"/>
    <property type="match status" value="1"/>
</dbReference>
<feature type="modified residue" description="4-aspartylphosphate" evidence="7">
    <location>
        <position position="56"/>
    </location>
</feature>
<keyword evidence="2 7" id="KW-0597">Phosphoprotein</keyword>
<dbReference type="SMART" id="SM00421">
    <property type="entry name" value="HTH_LUXR"/>
    <property type="match status" value="1"/>
</dbReference>
<evidence type="ECO:0000256" key="2">
    <source>
        <dbReference type="ARBA" id="ARBA00022553"/>
    </source>
</evidence>
<dbReference type="InterPro" id="IPR001789">
    <property type="entry name" value="Sig_transdc_resp-reg_receiver"/>
</dbReference>
<dbReference type="GO" id="GO:0006355">
    <property type="term" value="P:regulation of DNA-templated transcription"/>
    <property type="evidence" value="ECO:0007669"/>
    <property type="project" value="InterPro"/>
</dbReference>